<evidence type="ECO:0000313" key="2">
    <source>
        <dbReference type="EMBL" id="CUS42710.1"/>
    </source>
</evidence>
<name>A0A160TDT3_9ZZZZ</name>
<dbReference type="InterPro" id="IPR013766">
    <property type="entry name" value="Thioredoxin_domain"/>
</dbReference>
<dbReference type="EMBL" id="CZQC01000069">
    <property type="protein sequence ID" value="CUS42710.1"/>
    <property type="molecule type" value="Genomic_DNA"/>
</dbReference>
<dbReference type="GO" id="GO:0005829">
    <property type="term" value="C:cytosol"/>
    <property type="evidence" value="ECO:0007669"/>
    <property type="project" value="TreeGrafter"/>
</dbReference>
<dbReference type="AlphaFoldDB" id="A0A160TDT3"/>
<protein>
    <submittedName>
        <fullName evidence="2">Thioredoxin</fullName>
    </submittedName>
</protein>
<gene>
    <name evidence="2" type="ORF">MGWOODY_Tha2683</name>
</gene>
<dbReference type="PANTHER" id="PTHR45663:SF11">
    <property type="entry name" value="GEO12009P1"/>
    <property type="match status" value="1"/>
</dbReference>
<proteinExistence type="predicted"/>
<evidence type="ECO:0000259" key="1">
    <source>
        <dbReference type="PROSITE" id="PS51352"/>
    </source>
</evidence>
<sequence>MPKTFLQVTDSSFSVLVEDGSMHAPVLVDVWAPHCAPCRALEPWLNTLQLSMPNLTIVKLNAEAEVALAQRWQIKQLPTLLLFVGGKLQARAAGVITGKQLQEFMASVLMPTQINATDSLNAPALLAELEQLIVSEHFEALAQKIATLPDAVTRAPAFQLLIARVNARQFKPEPNDIHQQLAASIQNARRLAAGEDYCQAIEILLAIEATPDEREIIANALLPILDTMPDRRRAHQYRRLWLQR</sequence>
<dbReference type="SUPFAM" id="SSF52833">
    <property type="entry name" value="Thioredoxin-like"/>
    <property type="match status" value="1"/>
</dbReference>
<dbReference type="InterPro" id="IPR036249">
    <property type="entry name" value="Thioredoxin-like_sf"/>
</dbReference>
<reference evidence="2" key="1">
    <citation type="submission" date="2015-10" db="EMBL/GenBank/DDBJ databases">
        <authorList>
            <person name="Gilbert D.G."/>
        </authorList>
    </citation>
    <scope>NUCLEOTIDE SEQUENCE</scope>
</reference>
<organism evidence="2">
    <name type="scientific">hydrothermal vent metagenome</name>
    <dbReference type="NCBI Taxonomy" id="652676"/>
    <lineage>
        <taxon>unclassified sequences</taxon>
        <taxon>metagenomes</taxon>
        <taxon>ecological metagenomes</taxon>
    </lineage>
</organism>
<dbReference type="Gene3D" id="3.40.30.10">
    <property type="entry name" value="Glutaredoxin"/>
    <property type="match status" value="1"/>
</dbReference>
<dbReference type="CDD" id="cd02947">
    <property type="entry name" value="TRX_family"/>
    <property type="match status" value="1"/>
</dbReference>
<feature type="domain" description="Thioredoxin" evidence="1">
    <location>
        <begin position="1"/>
        <end position="110"/>
    </location>
</feature>
<accession>A0A160TDT3</accession>
<dbReference type="Pfam" id="PF00085">
    <property type="entry name" value="Thioredoxin"/>
    <property type="match status" value="1"/>
</dbReference>
<dbReference type="PANTHER" id="PTHR45663">
    <property type="entry name" value="GEO12009P1"/>
    <property type="match status" value="1"/>
</dbReference>
<dbReference type="GO" id="GO:0015035">
    <property type="term" value="F:protein-disulfide reductase activity"/>
    <property type="evidence" value="ECO:0007669"/>
    <property type="project" value="TreeGrafter"/>
</dbReference>
<dbReference type="PROSITE" id="PS51352">
    <property type="entry name" value="THIOREDOXIN_2"/>
    <property type="match status" value="1"/>
</dbReference>
<dbReference type="GO" id="GO:0045454">
    <property type="term" value="P:cell redox homeostasis"/>
    <property type="evidence" value="ECO:0007669"/>
    <property type="project" value="TreeGrafter"/>
</dbReference>